<name>A0A8H5HQ20_9AGAR</name>
<dbReference type="Pfam" id="PF13602">
    <property type="entry name" value="ADH_zinc_N_2"/>
    <property type="match status" value="1"/>
</dbReference>
<reference evidence="2 3" key="1">
    <citation type="journal article" date="2020" name="ISME J.">
        <title>Uncovering the hidden diversity of litter-decomposition mechanisms in mushroom-forming fungi.</title>
        <authorList>
            <person name="Floudas D."/>
            <person name="Bentzer J."/>
            <person name="Ahren D."/>
            <person name="Johansson T."/>
            <person name="Persson P."/>
            <person name="Tunlid A."/>
        </authorList>
    </citation>
    <scope>NUCLEOTIDE SEQUENCE [LARGE SCALE GENOMIC DNA]</scope>
    <source>
        <strain evidence="2 3">CBS 661.87</strain>
    </source>
</reference>
<proteinExistence type="predicted"/>
<dbReference type="CDD" id="cd08267">
    <property type="entry name" value="MDR1"/>
    <property type="match status" value="1"/>
</dbReference>
<feature type="domain" description="Enoyl reductase (ER)" evidence="1">
    <location>
        <begin position="17"/>
        <end position="347"/>
    </location>
</feature>
<evidence type="ECO:0000313" key="3">
    <source>
        <dbReference type="Proteomes" id="UP000565441"/>
    </source>
</evidence>
<dbReference type="InterPro" id="IPR011032">
    <property type="entry name" value="GroES-like_sf"/>
</dbReference>
<dbReference type="PANTHER" id="PTHR11695">
    <property type="entry name" value="ALCOHOL DEHYDROGENASE RELATED"/>
    <property type="match status" value="1"/>
</dbReference>
<dbReference type="GO" id="GO:0016491">
    <property type="term" value="F:oxidoreductase activity"/>
    <property type="evidence" value="ECO:0007669"/>
    <property type="project" value="InterPro"/>
</dbReference>
<dbReference type="Gene3D" id="3.40.50.720">
    <property type="entry name" value="NAD(P)-binding Rossmann-like Domain"/>
    <property type="match status" value="1"/>
</dbReference>
<dbReference type="SUPFAM" id="SSF50129">
    <property type="entry name" value="GroES-like"/>
    <property type="match status" value="1"/>
</dbReference>
<sequence>MSVLPETQRAWIVERRGLPSKALRLRSDWEVPSKLKEGQVLVKVQAAALNPVGYKLMKILPNFAHSGRPLPAEQDLAGVIVDGNGTHFSAGDQVFGFIPVELSQATRQGSLAQYVRMPADHLVLRPPSVSPIEAAGITLVSETAYEGLIDIGKIEAGQTVLINGGSSAVGAYAIQIAKAKGAKVVATASAKNETFVRKMGADEFIDYTKTPLHEYLAANPPSPKFHIILDAVALIDPSLYTYSPAYLAPNGIFITTGPMPKDTSGSELWKTVKTVFAAYLRPTWLGGTKRKYKIFMVKHRKSRLDDIQKMVSDGLIVPPVDSVYEFDDALKAYDRQMSARATGKIIIKVDPNVS</sequence>
<protein>
    <recommendedName>
        <fullName evidence="1">Enoyl reductase (ER) domain-containing protein</fullName>
    </recommendedName>
</protein>
<comment type="caution">
    <text evidence="2">The sequence shown here is derived from an EMBL/GenBank/DDBJ whole genome shotgun (WGS) entry which is preliminary data.</text>
</comment>
<dbReference type="Proteomes" id="UP000565441">
    <property type="component" value="Unassembled WGS sequence"/>
</dbReference>
<dbReference type="Gene3D" id="3.90.180.10">
    <property type="entry name" value="Medium-chain alcohol dehydrogenases, catalytic domain"/>
    <property type="match status" value="1"/>
</dbReference>
<keyword evidence="3" id="KW-1185">Reference proteome</keyword>
<dbReference type="Pfam" id="PF08240">
    <property type="entry name" value="ADH_N"/>
    <property type="match status" value="1"/>
</dbReference>
<accession>A0A8H5HQ20</accession>
<dbReference type="AlphaFoldDB" id="A0A8H5HQ20"/>
<dbReference type="PANTHER" id="PTHR11695:SF294">
    <property type="entry name" value="RETICULON-4-INTERACTING PROTEIN 1, MITOCHONDRIAL"/>
    <property type="match status" value="1"/>
</dbReference>
<dbReference type="InterPro" id="IPR050700">
    <property type="entry name" value="YIM1/Zinc_Alcohol_DH_Fams"/>
</dbReference>
<evidence type="ECO:0000313" key="2">
    <source>
        <dbReference type="EMBL" id="KAF5387131.1"/>
    </source>
</evidence>
<dbReference type="EMBL" id="JAACJP010000002">
    <property type="protein sequence ID" value="KAF5387131.1"/>
    <property type="molecule type" value="Genomic_DNA"/>
</dbReference>
<dbReference type="OrthoDB" id="3509362at2759"/>
<dbReference type="InterPro" id="IPR036291">
    <property type="entry name" value="NAD(P)-bd_dom_sf"/>
</dbReference>
<gene>
    <name evidence="2" type="ORF">D9615_001846</name>
</gene>
<organism evidence="2 3">
    <name type="scientific">Tricholomella constricta</name>
    <dbReference type="NCBI Taxonomy" id="117010"/>
    <lineage>
        <taxon>Eukaryota</taxon>
        <taxon>Fungi</taxon>
        <taxon>Dikarya</taxon>
        <taxon>Basidiomycota</taxon>
        <taxon>Agaricomycotina</taxon>
        <taxon>Agaricomycetes</taxon>
        <taxon>Agaricomycetidae</taxon>
        <taxon>Agaricales</taxon>
        <taxon>Tricholomatineae</taxon>
        <taxon>Lyophyllaceae</taxon>
        <taxon>Tricholomella</taxon>
    </lineage>
</organism>
<dbReference type="SUPFAM" id="SSF51735">
    <property type="entry name" value="NAD(P)-binding Rossmann-fold domains"/>
    <property type="match status" value="1"/>
</dbReference>
<evidence type="ECO:0000259" key="1">
    <source>
        <dbReference type="SMART" id="SM00829"/>
    </source>
</evidence>
<dbReference type="InterPro" id="IPR020843">
    <property type="entry name" value="ER"/>
</dbReference>
<dbReference type="InterPro" id="IPR013154">
    <property type="entry name" value="ADH-like_N"/>
</dbReference>
<dbReference type="SMART" id="SM00829">
    <property type="entry name" value="PKS_ER"/>
    <property type="match status" value="1"/>
</dbReference>